<reference evidence="3" key="1">
    <citation type="submission" date="2022-11" db="UniProtKB">
        <authorList>
            <consortium name="WormBaseParasite"/>
        </authorList>
    </citation>
    <scope>IDENTIFICATION</scope>
</reference>
<dbReference type="WBParaSite" id="PDA_v2.g9115.t1">
    <property type="protein sequence ID" value="PDA_v2.g9115.t1"/>
    <property type="gene ID" value="PDA_v2.g9115"/>
</dbReference>
<dbReference type="Proteomes" id="UP000887578">
    <property type="component" value="Unplaced"/>
</dbReference>
<organism evidence="2 3">
    <name type="scientific">Panagrolaimus davidi</name>
    <dbReference type="NCBI Taxonomy" id="227884"/>
    <lineage>
        <taxon>Eukaryota</taxon>
        <taxon>Metazoa</taxon>
        <taxon>Ecdysozoa</taxon>
        <taxon>Nematoda</taxon>
        <taxon>Chromadorea</taxon>
        <taxon>Rhabditida</taxon>
        <taxon>Tylenchina</taxon>
        <taxon>Panagrolaimomorpha</taxon>
        <taxon>Panagrolaimoidea</taxon>
        <taxon>Panagrolaimidae</taxon>
        <taxon>Panagrolaimus</taxon>
    </lineage>
</organism>
<accession>A0A914R3G3</accession>
<keyword evidence="1" id="KW-0732">Signal</keyword>
<evidence type="ECO:0000313" key="2">
    <source>
        <dbReference type="Proteomes" id="UP000887578"/>
    </source>
</evidence>
<proteinExistence type="predicted"/>
<dbReference type="AlphaFoldDB" id="A0A914R3G3"/>
<evidence type="ECO:0000313" key="3">
    <source>
        <dbReference type="WBParaSite" id="PDA_v2.g9115.t1"/>
    </source>
</evidence>
<evidence type="ECO:0000256" key="1">
    <source>
        <dbReference type="SAM" id="SignalP"/>
    </source>
</evidence>
<keyword evidence="2" id="KW-1185">Reference proteome</keyword>
<name>A0A914R3G3_9BILA</name>
<sequence>MSMKLLEILISLKLYHADVCTKCQKPLEGINDGISCTRNPCEDVGEQIQDLVINSHINVHKLCAECVVNAAAFVLARNEYIIGNGIGLECVDQTCRRLFLISQMHQFLPPELEEQLQDKVIQKSMEAFCHENPNHHIFK</sequence>
<feature type="chain" id="PRO_5037241158" evidence="1">
    <location>
        <begin position="18"/>
        <end position="139"/>
    </location>
</feature>
<protein>
    <submittedName>
        <fullName evidence="3">Saposin B-type domain-containing protein</fullName>
    </submittedName>
</protein>
<feature type="signal peptide" evidence="1">
    <location>
        <begin position="1"/>
        <end position="17"/>
    </location>
</feature>